<reference evidence="1" key="1">
    <citation type="submission" date="2012-05" db="EMBL/GenBank/DDBJ databases">
        <authorList>
            <person name="Han B."/>
            <person name="Lu Y."/>
            <person name="Feng Q."/>
            <person name="Zhao Q."/>
            <person name="Lu T.T."/>
            <person name="Li Y."/>
            <person name="Liu K.Y."/>
            <person name="Huang X.H."/>
            <person name="Fan D.L."/>
            <person name="Weng Q.J."/>
            <person name="Zhang L."/>
            <person name="Lu Y.Q."/>
            <person name="Guo Y.L."/>
            <person name="Li W.J."/>
            <person name="Zhou C.C."/>
            <person name="Lu H.Y."/>
            <person name="Huang T."/>
            <person name="Zhu C.R."/>
            <person name="Zhao Y."/>
            <person name="Hu T."/>
            <person name="Yao N."/>
        </authorList>
    </citation>
    <scope>NUCLEOTIDE SEQUENCE</scope>
</reference>
<dbReference type="AlphaFoldDB" id="L0P2I7"/>
<accession>L0P2I7</accession>
<gene>
    <name evidence="1" type="primary">PH01B035L11.17</name>
</gene>
<name>L0P2I7_PHYED</name>
<protein>
    <submittedName>
        <fullName evidence="1">PH01B035L11.17 protein</fullName>
    </submittedName>
</protein>
<evidence type="ECO:0000313" key="1">
    <source>
        <dbReference type="EMBL" id="CCI55372.1"/>
    </source>
</evidence>
<organism evidence="1">
    <name type="scientific">Phyllostachys edulis</name>
    <name type="common">Tortoise shell bamboo</name>
    <name type="synonym">Bambusa edulis</name>
    <dbReference type="NCBI Taxonomy" id="38705"/>
    <lineage>
        <taxon>Eukaryota</taxon>
        <taxon>Viridiplantae</taxon>
        <taxon>Streptophyta</taxon>
        <taxon>Embryophyta</taxon>
        <taxon>Tracheophyta</taxon>
        <taxon>Spermatophyta</taxon>
        <taxon>Magnoliopsida</taxon>
        <taxon>Liliopsida</taxon>
        <taxon>Poales</taxon>
        <taxon>Poaceae</taxon>
        <taxon>BOP clade</taxon>
        <taxon>Bambusoideae</taxon>
        <taxon>Arundinarodae</taxon>
        <taxon>Arundinarieae</taxon>
        <taxon>Arundinariinae</taxon>
        <taxon>Phyllostachys</taxon>
    </lineage>
</organism>
<dbReference type="EMBL" id="FO203441">
    <property type="protein sequence ID" value="CCI55372.1"/>
    <property type="molecule type" value="Genomic_DNA"/>
</dbReference>
<sequence length="167" mass="18538">MTRFRIPSERVQGEHVLILGRLLHHLGAPFPEYFQEVQAGEGAPLIGVIITGISLNPNYYYECVQEWHSSYNYVTLQEVAHKAILTLRSHFSDQMRDSQFGEIPPIAPGSFGRQFGPSHTSSYPCPPLSPATVAVQHETTGTMILASTMLYNTTRGALARAEESSDF</sequence>
<proteinExistence type="predicted"/>